<name>M1DDM0_SOLTU</name>
<dbReference type="HOGENOM" id="CLU_2403873_0_0_1"/>
<proteinExistence type="predicted"/>
<dbReference type="EnsemblPlants" id="PGSC0003DMT400087328">
    <property type="protein sequence ID" value="PGSC0003DMT400087328"/>
    <property type="gene ID" value="PGSC0003DMG400036899"/>
</dbReference>
<reference evidence="1" key="2">
    <citation type="submission" date="2015-06" db="UniProtKB">
        <authorList>
            <consortium name="EnsemblPlants"/>
        </authorList>
    </citation>
    <scope>IDENTIFICATION</scope>
    <source>
        <strain evidence="1">DM1-3 516 R44</strain>
    </source>
</reference>
<reference evidence="2" key="1">
    <citation type="journal article" date="2011" name="Nature">
        <title>Genome sequence and analysis of the tuber crop potato.</title>
        <authorList>
            <consortium name="The Potato Genome Sequencing Consortium"/>
        </authorList>
    </citation>
    <scope>NUCLEOTIDE SEQUENCE [LARGE SCALE GENOMIC DNA]</scope>
    <source>
        <strain evidence="2">cv. DM1-3 516 R44</strain>
    </source>
</reference>
<dbReference type="Proteomes" id="UP000011115">
    <property type="component" value="Unassembled WGS sequence"/>
</dbReference>
<dbReference type="PaxDb" id="4113-PGSC0003DMT400087328"/>
<sequence>MRHDGYYIYRGTYRAPRWILYIEGRIARRDECMDRYVPHVSRTERQRVTSPDLRDTLYSPIFPRLLVEVTIPDLRDTLYSPIFPRGFLWRFVR</sequence>
<protein>
    <submittedName>
        <fullName evidence="1">Uncharacterized protein</fullName>
    </submittedName>
</protein>
<accession>M1DDM0</accession>
<organism evidence="1 2">
    <name type="scientific">Solanum tuberosum</name>
    <name type="common">Potato</name>
    <dbReference type="NCBI Taxonomy" id="4113"/>
    <lineage>
        <taxon>Eukaryota</taxon>
        <taxon>Viridiplantae</taxon>
        <taxon>Streptophyta</taxon>
        <taxon>Embryophyta</taxon>
        <taxon>Tracheophyta</taxon>
        <taxon>Spermatophyta</taxon>
        <taxon>Magnoliopsida</taxon>
        <taxon>eudicotyledons</taxon>
        <taxon>Gunneridae</taxon>
        <taxon>Pentapetalae</taxon>
        <taxon>asterids</taxon>
        <taxon>lamiids</taxon>
        <taxon>Solanales</taxon>
        <taxon>Solanaceae</taxon>
        <taxon>Solanoideae</taxon>
        <taxon>Solaneae</taxon>
        <taxon>Solanum</taxon>
    </lineage>
</organism>
<keyword evidence="2" id="KW-1185">Reference proteome</keyword>
<dbReference type="AlphaFoldDB" id="M1DDM0"/>
<evidence type="ECO:0000313" key="1">
    <source>
        <dbReference type="EnsemblPlants" id="PGSC0003DMT400087328"/>
    </source>
</evidence>
<dbReference type="Gramene" id="PGSC0003DMT400087328">
    <property type="protein sequence ID" value="PGSC0003DMT400087328"/>
    <property type="gene ID" value="PGSC0003DMG400036899"/>
</dbReference>
<evidence type="ECO:0000313" key="2">
    <source>
        <dbReference type="Proteomes" id="UP000011115"/>
    </source>
</evidence>
<dbReference type="InParanoid" id="M1DDM0"/>